<keyword evidence="2" id="KW-0472">Membrane</keyword>
<evidence type="ECO:0000256" key="2">
    <source>
        <dbReference type="SAM" id="Phobius"/>
    </source>
</evidence>
<evidence type="ECO:0000256" key="1">
    <source>
        <dbReference type="SAM" id="MobiDB-lite"/>
    </source>
</evidence>
<feature type="region of interest" description="Disordered" evidence="1">
    <location>
        <begin position="43"/>
        <end position="79"/>
    </location>
</feature>
<keyword evidence="2" id="KW-0812">Transmembrane</keyword>
<sequence length="283" mass="29219">MSQSISFSCAACQQPILAVIGEVGQTKPCPVCGAPQTVPFPRLKVGGGTQENKSAAPSPAVLPPVPAPTPAPAPEVPQQPISATAAPVPVAAHRSPPTARLAARAGYAVVFFACMGLGWWAVSGDGLGDRTTGLLSSLQAGGSTASSQKAADLSRHVDEIVMSYRAARLARESIETDLNVSLAEMQSRGMQTEADVVRKAIARKTEQIKAERQRASTALEGVLRLASGQTAAKAALQDTESRNMSTGMGAAESALLQKMGAEMATGDGAEAVRKAMSVWDQSI</sequence>
<dbReference type="RefSeq" id="WP_204732295.1">
    <property type="nucleotide sequence ID" value="NZ_JAVDWE010000003.1"/>
</dbReference>
<evidence type="ECO:0000313" key="3">
    <source>
        <dbReference type="EMBL" id="MDR7093839.1"/>
    </source>
</evidence>
<reference evidence="3 4" key="1">
    <citation type="submission" date="2023-07" db="EMBL/GenBank/DDBJ databases">
        <title>Sorghum-associated microbial communities from plants grown in Nebraska, USA.</title>
        <authorList>
            <person name="Schachtman D."/>
        </authorList>
    </citation>
    <scope>NUCLEOTIDE SEQUENCE [LARGE SCALE GENOMIC DNA]</scope>
    <source>
        <strain evidence="3 4">BE240</strain>
    </source>
</reference>
<evidence type="ECO:0000313" key="4">
    <source>
        <dbReference type="Proteomes" id="UP001265550"/>
    </source>
</evidence>
<comment type="caution">
    <text evidence="3">The sequence shown here is derived from an EMBL/GenBank/DDBJ whole genome shotgun (WGS) entry which is preliminary data.</text>
</comment>
<dbReference type="Proteomes" id="UP001265550">
    <property type="component" value="Unassembled WGS sequence"/>
</dbReference>
<protein>
    <submittedName>
        <fullName evidence="3">Uncharacterized protein</fullName>
    </submittedName>
</protein>
<feature type="compositionally biased region" description="Pro residues" evidence="1">
    <location>
        <begin position="60"/>
        <end position="77"/>
    </location>
</feature>
<name>A0ABU1V8R1_9BURK</name>
<keyword evidence="4" id="KW-1185">Reference proteome</keyword>
<dbReference type="EMBL" id="JAVDWE010000003">
    <property type="protein sequence ID" value="MDR7093839.1"/>
    <property type="molecule type" value="Genomic_DNA"/>
</dbReference>
<accession>A0ABU1V8R1</accession>
<feature type="transmembrane region" description="Helical" evidence="2">
    <location>
        <begin position="101"/>
        <end position="122"/>
    </location>
</feature>
<gene>
    <name evidence="3" type="ORF">J2X09_001571</name>
</gene>
<organism evidence="3 4">
    <name type="scientific">Hydrogenophaga laconesensis</name>
    <dbReference type="NCBI Taxonomy" id="1805971"/>
    <lineage>
        <taxon>Bacteria</taxon>
        <taxon>Pseudomonadati</taxon>
        <taxon>Pseudomonadota</taxon>
        <taxon>Betaproteobacteria</taxon>
        <taxon>Burkholderiales</taxon>
        <taxon>Comamonadaceae</taxon>
        <taxon>Hydrogenophaga</taxon>
    </lineage>
</organism>
<proteinExistence type="predicted"/>
<keyword evidence="2" id="KW-1133">Transmembrane helix</keyword>